<protein>
    <submittedName>
        <fullName evidence="1">Uncharacterized protein</fullName>
    </submittedName>
</protein>
<accession>A0ABQ9XJ53</accession>
<keyword evidence="2" id="KW-1185">Reference proteome</keyword>
<name>A0ABQ9XJ53_9EUKA</name>
<sequence length="550" mass="63430">MLQDLLVLVTESDWALSTIPDVDYIKPLEEYCENTKLCDFPISLPKLLWHIGNSSEAECLRICESSLPSFFLKWEVSNKDPKLSLEIGECLLLWTSTVPSSSAFLAHHKAHFDAYLDNFLNERYYSPHLTVISHLCFSSHLEVSKMTLKPLNTRANWEFKTLAYLQKREVSKMAVRVMSMCAESASGSVSFLLNPINVPSVSANSPSTFAPIPGRLCEALARHLSQLKSLFTEYSPDGPEISALSTTPQEESPLLHANALLEVICEELSLFNTLLDTQFCSIQDALIAYDFVPTLKSAIITAIELVELKRTDPTYRIGNRSDVLFTFLHFSWCDQLLLLQHCGAVLEENLVERVIASSNPTVIKPVNDRFHLHLVWTILVLTCAQKAIVCSKEEWKRIRFLQFERAFTPAKRYLLFIIRREKFFPYDVYADNDIPHRISKLLNQTLVLEHELFGDGKIVETGREEWEVGWLVDVTNENELGERLKMIREDDAKMRMDENERWKKRVERQREAGLEDAIEGWLTRRYFRTRPEIMENLRQVRKECGMNVLF</sequence>
<evidence type="ECO:0000313" key="1">
    <source>
        <dbReference type="EMBL" id="KAK2952462.1"/>
    </source>
</evidence>
<dbReference type="Proteomes" id="UP001281761">
    <property type="component" value="Unassembled WGS sequence"/>
</dbReference>
<organism evidence="1 2">
    <name type="scientific">Blattamonas nauphoetae</name>
    <dbReference type="NCBI Taxonomy" id="2049346"/>
    <lineage>
        <taxon>Eukaryota</taxon>
        <taxon>Metamonada</taxon>
        <taxon>Preaxostyla</taxon>
        <taxon>Oxymonadida</taxon>
        <taxon>Blattamonas</taxon>
    </lineage>
</organism>
<evidence type="ECO:0000313" key="2">
    <source>
        <dbReference type="Proteomes" id="UP001281761"/>
    </source>
</evidence>
<dbReference type="EMBL" id="JARBJD010000103">
    <property type="protein sequence ID" value="KAK2952462.1"/>
    <property type="molecule type" value="Genomic_DNA"/>
</dbReference>
<proteinExistence type="predicted"/>
<gene>
    <name evidence="1" type="ORF">BLNAU_12568</name>
</gene>
<comment type="caution">
    <text evidence="1">The sequence shown here is derived from an EMBL/GenBank/DDBJ whole genome shotgun (WGS) entry which is preliminary data.</text>
</comment>
<reference evidence="1 2" key="1">
    <citation type="journal article" date="2022" name="bioRxiv">
        <title>Genomics of Preaxostyla Flagellates Illuminates Evolutionary Transitions and the Path Towards Mitochondrial Loss.</title>
        <authorList>
            <person name="Novak L.V.F."/>
            <person name="Treitli S.C."/>
            <person name="Pyrih J."/>
            <person name="Halakuc P."/>
            <person name="Pipaliya S.V."/>
            <person name="Vacek V."/>
            <person name="Brzon O."/>
            <person name="Soukal P."/>
            <person name="Eme L."/>
            <person name="Dacks J.B."/>
            <person name="Karnkowska A."/>
            <person name="Elias M."/>
            <person name="Hampl V."/>
        </authorList>
    </citation>
    <scope>NUCLEOTIDE SEQUENCE [LARGE SCALE GENOMIC DNA]</scope>
    <source>
        <strain evidence="1">NAU3</strain>
        <tissue evidence="1">Gut</tissue>
    </source>
</reference>